<dbReference type="Proteomes" id="UP001066276">
    <property type="component" value="Chromosome 2_1"/>
</dbReference>
<evidence type="ECO:0000313" key="1">
    <source>
        <dbReference type="EMBL" id="KAJ1197902.1"/>
    </source>
</evidence>
<organism evidence="1 2">
    <name type="scientific">Pleurodeles waltl</name>
    <name type="common">Iberian ribbed newt</name>
    <dbReference type="NCBI Taxonomy" id="8319"/>
    <lineage>
        <taxon>Eukaryota</taxon>
        <taxon>Metazoa</taxon>
        <taxon>Chordata</taxon>
        <taxon>Craniata</taxon>
        <taxon>Vertebrata</taxon>
        <taxon>Euteleostomi</taxon>
        <taxon>Amphibia</taxon>
        <taxon>Batrachia</taxon>
        <taxon>Caudata</taxon>
        <taxon>Salamandroidea</taxon>
        <taxon>Salamandridae</taxon>
        <taxon>Pleurodelinae</taxon>
        <taxon>Pleurodeles</taxon>
    </lineage>
</organism>
<name>A0AAV7V978_PLEWA</name>
<sequence>MSSLCGVEKFSSRLTSATHRIADGPSALCKPGPHLLYSTALRLHNSLHPQATRRPRVCQGLARSLLRGLHLSARAPLALGHVMVLENE</sequence>
<reference evidence="1" key="1">
    <citation type="journal article" date="2022" name="bioRxiv">
        <title>Sequencing and chromosome-scale assembly of the giantPleurodeles waltlgenome.</title>
        <authorList>
            <person name="Brown T."/>
            <person name="Elewa A."/>
            <person name="Iarovenko S."/>
            <person name="Subramanian E."/>
            <person name="Araus A.J."/>
            <person name="Petzold A."/>
            <person name="Susuki M."/>
            <person name="Suzuki K.-i.T."/>
            <person name="Hayashi T."/>
            <person name="Toyoda A."/>
            <person name="Oliveira C."/>
            <person name="Osipova E."/>
            <person name="Leigh N.D."/>
            <person name="Simon A."/>
            <person name="Yun M.H."/>
        </authorList>
    </citation>
    <scope>NUCLEOTIDE SEQUENCE</scope>
    <source>
        <strain evidence="1">20211129_DDA</strain>
        <tissue evidence="1">Liver</tissue>
    </source>
</reference>
<protein>
    <submittedName>
        <fullName evidence="1">Uncharacterized protein</fullName>
    </submittedName>
</protein>
<keyword evidence="2" id="KW-1185">Reference proteome</keyword>
<gene>
    <name evidence="1" type="ORF">NDU88_001746</name>
</gene>
<evidence type="ECO:0000313" key="2">
    <source>
        <dbReference type="Proteomes" id="UP001066276"/>
    </source>
</evidence>
<accession>A0AAV7V978</accession>
<comment type="caution">
    <text evidence="1">The sequence shown here is derived from an EMBL/GenBank/DDBJ whole genome shotgun (WGS) entry which is preliminary data.</text>
</comment>
<dbReference type="AlphaFoldDB" id="A0AAV7V978"/>
<dbReference type="EMBL" id="JANPWB010000003">
    <property type="protein sequence ID" value="KAJ1197902.1"/>
    <property type="molecule type" value="Genomic_DNA"/>
</dbReference>
<proteinExistence type="predicted"/>